<dbReference type="GO" id="GO:0046872">
    <property type="term" value="F:metal ion binding"/>
    <property type="evidence" value="ECO:0007669"/>
    <property type="project" value="UniProtKB-KW"/>
</dbReference>
<dbReference type="AlphaFoldDB" id="A0A221US93"/>
<dbReference type="Gene3D" id="3.40.720.10">
    <property type="entry name" value="Alkaline Phosphatase, subunit A"/>
    <property type="match status" value="1"/>
</dbReference>
<dbReference type="GO" id="GO:0004065">
    <property type="term" value="F:arylsulfatase activity"/>
    <property type="evidence" value="ECO:0007669"/>
    <property type="project" value="UniProtKB-EC"/>
</dbReference>
<dbReference type="InterPro" id="IPR017850">
    <property type="entry name" value="Alkaline_phosphatase_core_sf"/>
</dbReference>
<evidence type="ECO:0000256" key="7">
    <source>
        <dbReference type="SAM" id="MobiDB-lite"/>
    </source>
</evidence>
<evidence type="ECO:0000256" key="2">
    <source>
        <dbReference type="ARBA" id="ARBA00008779"/>
    </source>
</evidence>
<dbReference type="InterPro" id="IPR050738">
    <property type="entry name" value="Sulfatase"/>
</dbReference>
<dbReference type="PANTHER" id="PTHR42693:SF42">
    <property type="entry name" value="ARYLSULFATASE G"/>
    <property type="match status" value="1"/>
</dbReference>
<dbReference type="CDD" id="cd16144">
    <property type="entry name" value="ARS_like"/>
    <property type="match status" value="1"/>
</dbReference>
<dbReference type="PANTHER" id="PTHR42693">
    <property type="entry name" value="ARYLSULFATASE FAMILY MEMBER"/>
    <property type="match status" value="1"/>
</dbReference>
<dbReference type="EC" id="3.1.6.1" evidence="9"/>
<feature type="region of interest" description="Disordered" evidence="7">
    <location>
        <begin position="465"/>
        <end position="493"/>
    </location>
</feature>
<dbReference type="SUPFAM" id="SSF53649">
    <property type="entry name" value="Alkaline phosphatase-like"/>
    <property type="match status" value="1"/>
</dbReference>
<dbReference type="Pfam" id="PF00884">
    <property type="entry name" value="Sulfatase"/>
    <property type="match status" value="1"/>
</dbReference>
<keyword evidence="3" id="KW-0479">Metal-binding</keyword>
<organism evidence="9 10">
    <name type="scientific">Arenibacter algicola</name>
    <dbReference type="NCBI Taxonomy" id="616991"/>
    <lineage>
        <taxon>Bacteria</taxon>
        <taxon>Pseudomonadati</taxon>
        <taxon>Bacteroidota</taxon>
        <taxon>Flavobacteriia</taxon>
        <taxon>Flavobacteriales</taxon>
        <taxon>Flavobacteriaceae</taxon>
        <taxon>Arenibacter</taxon>
    </lineage>
</organism>
<gene>
    <name evidence="9" type="ORF">AREALGSMS7_00646</name>
</gene>
<evidence type="ECO:0000313" key="9">
    <source>
        <dbReference type="EMBL" id="ASO04133.1"/>
    </source>
</evidence>
<dbReference type="Gene3D" id="3.30.1120.10">
    <property type="match status" value="1"/>
</dbReference>
<accession>A0A221US93</accession>
<reference evidence="9 10" key="1">
    <citation type="submission" date="2017-07" db="EMBL/GenBank/DDBJ databases">
        <title>Genome Sequence of Arenibacter algicola Strain SMS7 Isolated from a culture of the Diatom Skeletonema marinoi.</title>
        <authorList>
            <person name="Topel M."/>
            <person name="Pinder M.I.M."/>
            <person name="Johansson O.N."/>
            <person name="Kourtchenko O."/>
            <person name="Godhe A."/>
            <person name="Clarke A.K."/>
        </authorList>
    </citation>
    <scope>NUCLEOTIDE SEQUENCE [LARGE SCALE GENOMIC DNA]</scope>
    <source>
        <strain evidence="9 10">SMS7</strain>
    </source>
</reference>
<evidence type="ECO:0000313" key="10">
    <source>
        <dbReference type="Proteomes" id="UP000204551"/>
    </source>
</evidence>
<evidence type="ECO:0000256" key="1">
    <source>
        <dbReference type="ARBA" id="ARBA00001913"/>
    </source>
</evidence>
<evidence type="ECO:0000259" key="8">
    <source>
        <dbReference type="Pfam" id="PF00884"/>
    </source>
</evidence>
<evidence type="ECO:0000256" key="5">
    <source>
        <dbReference type="ARBA" id="ARBA00022801"/>
    </source>
</evidence>
<comment type="cofactor">
    <cofactor evidence="1">
        <name>Ca(2+)</name>
        <dbReference type="ChEBI" id="CHEBI:29108"/>
    </cofactor>
</comment>
<keyword evidence="6" id="KW-0106">Calcium</keyword>
<keyword evidence="4" id="KW-0732">Signal</keyword>
<feature type="domain" description="Sulfatase N-terminal" evidence="8">
    <location>
        <begin position="42"/>
        <end position="350"/>
    </location>
</feature>
<dbReference type="EMBL" id="CP022515">
    <property type="protein sequence ID" value="ASO04133.1"/>
    <property type="molecule type" value="Genomic_DNA"/>
</dbReference>
<evidence type="ECO:0000256" key="4">
    <source>
        <dbReference type="ARBA" id="ARBA00022729"/>
    </source>
</evidence>
<name>A0A221US93_9FLAO</name>
<comment type="similarity">
    <text evidence="2">Belongs to the sulfatase family.</text>
</comment>
<evidence type="ECO:0000256" key="6">
    <source>
        <dbReference type="ARBA" id="ARBA00022837"/>
    </source>
</evidence>
<dbReference type="KEGG" id="aalg:AREALGSMS7_00646"/>
<dbReference type="eggNOG" id="COG3119">
    <property type="taxonomic scope" value="Bacteria"/>
</dbReference>
<dbReference type="STRING" id="616991.GCA_000733925_03740"/>
<sequence length="493" mass="55201">MPNTFLNMKHSIHHAIIVVLAIIYSIHSCKSPKENEPNKALPNIVLINVDDLGWKDLGFMGSEYYETPHLDALAIEGRVFYNAYAGAANCAPSRACLLSGLNTPRHGVYTVSPSDRGNPKTRKLIPIKNTDHLNDSIYTLPHMLKSAGYITGSFGKWHVGNDPKEQGIDVNVGGSARGNPGSGGYFSPYKIDHITNGPDGEYLTDRITKEAISFVEKYKDTTFFLYLPYYTVHTPIMGKEELIEKFKDKKGSNGQNRADYAAMVASMDENVGKLLSSLKANGLEKNTLVIFTSDNGGIRAISEQNPLRAGKGSYYEGGIRVPLLMKWPGKIEPNSSSTARVSNLDFYPTLQNIVSPEKKALLLDGIDLKPIFEDKTQVERDLFFHFPIYLQEYQGLQDGSRDPLFRTRPGSVVISGDWKLHEYFEDGALELYHLIDDPSEENNVAEQNPDKTQELRKKLMEWRATTNAKVPSQSNPEYDAAFEQQKIKEKSLR</sequence>
<feature type="compositionally biased region" description="Polar residues" evidence="7">
    <location>
        <begin position="465"/>
        <end position="476"/>
    </location>
</feature>
<evidence type="ECO:0000256" key="3">
    <source>
        <dbReference type="ARBA" id="ARBA00022723"/>
    </source>
</evidence>
<dbReference type="InterPro" id="IPR000917">
    <property type="entry name" value="Sulfatase_N"/>
</dbReference>
<dbReference type="Proteomes" id="UP000204551">
    <property type="component" value="Chromosome"/>
</dbReference>
<protein>
    <submittedName>
        <fullName evidence="9">Arylsulfatase</fullName>
        <ecNumber evidence="9">3.1.6.1</ecNumber>
    </submittedName>
</protein>
<proteinExistence type="inferred from homology"/>
<keyword evidence="5 9" id="KW-0378">Hydrolase</keyword>